<keyword evidence="2" id="KW-1185">Reference proteome</keyword>
<organism evidence="1 2">
    <name type="scientific">Haematococcus lacustris</name>
    <name type="common">Green alga</name>
    <name type="synonym">Haematococcus pluvialis</name>
    <dbReference type="NCBI Taxonomy" id="44745"/>
    <lineage>
        <taxon>Eukaryota</taxon>
        <taxon>Viridiplantae</taxon>
        <taxon>Chlorophyta</taxon>
        <taxon>core chlorophytes</taxon>
        <taxon>Chlorophyceae</taxon>
        <taxon>CS clade</taxon>
        <taxon>Chlamydomonadales</taxon>
        <taxon>Haematococcaceae</taxon>
        <taxon>Haematococcus</taxon>
    </lineage>
</organism>
<dbReference type="AlphaFoldDB" id="A0A699Y816"/>
<feature type="non-terminal residue" evidence="1">
    <location>
        <position position="1"/>
    </location>
</feature>
<evidence type="ECO:0000313" key="1">
    <source>
        <dbReference type="EMBL" id="GFH06203.1"/>
    </source>
</evidence>
<sequence length="19" mass="2258">MHRSSVNSGQMEHLHHQRS</sequence>
<proteinExistence type="predicted"/>
<protein>
    <submittedName>
        <fullName evidence="1">Uncharacterized protein</fullName>
    </submittedName>
</protein>
<dbReference type="Proteomes" id="UP000485058">
    <property type="component" value="Unassembled WGS sequence"/>
</dbReference>
<gene>
    <name evidence="1" type="ORF">HaLaN_00794</name>
</gene>
<name>A0A699Y816_HAELA</name>
<dbReference type="EMBL" id="BLLF01000027">
    <property type="protein sequence ID" value="GFH06203.1"/>
    <property type="molecule type" value="Genomic_DNA"/>
</dbReference>
<comment type="caution">
    <text evidence="1">The sequence shown here is derived from an EMBL/GenBank/DDBJ whole genome shotgun (WGS) entry which is preliminary data.</text>
</comment>
<accession>A0A699Y816</accession>
<evidence type="ECO:0000313" key="2">
    <source>
        <dbReference type="Proteomes" id="UP000485058"/>
    </source>
</evidence>
<reference evidence="1 2" key="1">
    <citation type="submission" date="2020-02" db="EMBL/GenBank/DDBJ databases">
        <title>Draft genome sequence of Haematococcus lacustris strain NIES-144.</title>
        <authorList>
            <person name="Morimoto D."/>
            <person name="Nakagawa S."/>
            <person name="Yoshida T."/>
            <person name="Sawayama S."/>
        </authorList>
    </citation>
    <scope>NUCLEOTIDE SEQUENCE [LARGE SCALE GENOMIC DNA]</scope>
    <source>
        <strain evidence="1 2">NIES-144</strain>
    </source>
</reference>